<dbReference type="EMBL" id="KI912112">
    <property type="protein sequence ID" value="ETS81410.1"/>
    <property type="molecule type" value="Genomic_DNA"/>
</dbReference>
<keyword evidence="2" id="KW-1185">Reference proteome</keyword>
<dbReference type="OrthoDB" id="10530839at2759"/>
<name>W3X5S8_PESFW</name>
<dbReference type="RefSeq" id="XP_007833184.1">
    <property type="nucleotide sequence ID" value="XM_007834993.1"/>
</dbReference>
<dbReference type="AlphaFoldDB" id="W3X5S8"/>
<reference evidence="2" key="1">
    <citation type="journal article" date="2015" name="BMC Genomics">
        <title>Genomic and transcriptomic analysis of the endophytic fungus Pestalotiopsis fici reveals its lifestyle and high potential for synthesis of natural products.</title>
        <authorList>
            <person name="Wang X."/>
            <person name="Zhang X."/>
            <person name="Liu L."/>
            <person name="Xiang M."/>
            <person name="Wang W."/>
            <person name="Sun X."/>
            <person name="Che Y."/>
            <person name="Guo L."/>
            <person name="Liu G."/>
            <person name="Guo L."/>
            <person name="Wang C."/>
            <person name="Yin W.B."/>
            <person name="Stadler M."/>
            <person name="Zhang X."/>
            <person name="Liu X."/>
        </authorList>
    </citation>
    <scope>NUCLEOTIDE SEQUENCE [LARGE SCALE GENOMIC DNA]</scope>
    <source>
        <strain evidence="2">W106-1 / CGMCC3.15140</strain>
    </source>
</reference>
<dbReference type="InParanoid" id="W3X5S8"/>
<dbReference type="HOGENOM" id="CLU_2386895_0_0_1"/>
<evidence type="ECO:0000313" key="2">
    <source>
        <dbReference type="Proteomes" id="UP000030651"/>
    </source>
</evidence>
<organism evidence="1 2">
    <name type="scientific">Pestalotiopsis fici (strain W106-1 / CGMCC3.15140)</name>
    <dbReference type="NCBI Taxonomy" id="1229662"/>
    <lineage>
        <taxon>Eukaryota</taxon>
        <taxon>Fungi</taxon>
        <taxon>Dikarya</taxon>
        <taxon>Ascomycota</taxon>
        <taxon>Pezizomycotina</taxon>
        <taxon>Sordariomycetes</taxon>
        <taxon>Xylariomycetidae</taxon>
        <taxon>Amphisphaeriales</taxon>
        <taxon>Sporocadaceae</taxon>
        <taxon>Pestalotiopsis</taxon>
    </lineage>
</organism>
<evidence type="ECO:0000313" key="1">
    <source>
        <dbReference type="EMBL" id="ETS81410.1"/>
    </source>
</evidence>
<accession>W3X5S8</accession>
<proteinExistence type="predicted"/>
<protein>
    <submittedName>
        <fullName evidence="1">Uncharacterized protein</fullName>
    </submittedName>
</protein>
<dbReference type="Proteomes" id="UP000030651">
    <property type="component" value="Unassembled WGS sequence"/>
</dbReference>
<dbReference type="KEGG" id="pfy:PFICI_06412"/>
<dbReference type="GeneID" id="19271425"/>
<sequence>MADHGAAFIRVLTRSSRERKIEDATDDDSGFSIEDMEPNVAVASPARHNGLNTNLREIHNVEDAFRDLVRRALLPEPAQDPLPSLWVECKSIPP</sequence>
<gene>
    <name evidence="1" type="ORF">PFICI_06412</name>
</gene>